<keyword evidence="4" id="KW-1185">Reference proteome</keyword>
<feature type="region of interest" description="Disordered" evidence="1">
    <location>
        <begin position="134"/>
        <end position="185"/>
    </location>
</feature>
<protein>
    <recommendedName>
        <fullName evidence="2">Myb/SANT-like domain-containing protein</fullName>
    </recommendedName>
</protein>
<proteinExistence type="predicted"/>
<comment type="caution">
    <text evidence="3">The sequence shown here is derived from an EMBL/GenBank/DDBJ whole genome shotgun (WGS) entry which is preliminary data.</text>
</comment>
<dbReference type="OrthoDB" id="686674at2759"/>
<dbReference type="PANTHER" id="PTHR46929">
    <property type="entry name" value="EXPRESSED PROTEIN"/>
    <property type="match status" value="1"/>
</dbReference>
<evidence type="ECO:0000313" key="3">
    <source>
        <dbReference type="EMBL" id="KAJ0985229.1"/>
    </source>
</evidence>
<dbReference type="AlphaFoldDB" id="A0A9D5D5S4"/>
<feature type="domain" description="Myb/SANT-like" evidence="2">
    <location>
        <begin position="1"/>
        <end position="89"/>
    </location>
</feature>
<accession>A0A9D5D5S4</accession>
<reference evidence="3" key="1">
    <citation type="submission" date="2021-03" db="EMBL/GenBank/DDBJ databases">
        <authorList>
            <person name="Li Z."/>
            <person name="Yang C."/>
        </authorList>
    </citation>
    <scope>NUCLEOTIDE SEQUENCE</scope>
    <source>
        <strain evidence="3">Dzin_1.0</strain>
        <tissue evidence="3">Leaf</tissue>
    </source>
</reference>
<sequence>MDDVLIPFLAEVARAGLKVDKSFKRHAFVEAATLINRSFTLPANIDADNVENHMRTIKQRYQELKKVMDLSGVGWNNEKKMFVLEDETFRTFVEAHPKSKEWLNKPINNLEELRLICGDDQATGQFSRSIYENFGVGDNEGVNETEPDVEDMDATPSEQGSQPPETPRVSVSTPTGSRGSRTSRATFDSAIEEIAKGVGELTCTLRESRVHWIENLSTVLFSMDDEYTEEELERAYDHLRYNEGDARGFVHRRPGMRKRWMDSFLGR</sequence>
<dbReference type="InterPro" id="IPR024752">
    <property type="entry name" value="Myb/SANT-like_dom"/>
</dbReference>
<evidence type="ECO:0000259" key="2">
    <source>
        <dbReference type="Pfam" id="PF12776"/>
    </source>
</evidence>
<gene>
    <name evidence="3" type="ORF">J5N97_003585</name>
</gene>
<dbReference type="EMBL" id="JAGGNH010000001">
    <property type="protein sequence ID" value="KAJ0985229.1"/>
    <property type="molecule type" value="Genomic_DNA"/>
</dbReference>
<dbReference type="Proteomes" id="UP001085076">
    <property type="component" value="Miscellaneous, Linkage group lg01"/>
</dbReference>
<evidence type="ECO:0000256" key="1">
    <source>
        <dbReference type="SAM" id="MobiDB-lite"/>
    </source>
</evidence>
<feature type="compositionally biased region" description="Acidic residues" evidence="1">
    <location>
        <begin position="141"/>
        <end position="153"/>
    </location>
</feature>
<reference evidence="3" key="2">
    <citation type="journal article" date="2022" name="Hortic Res">
        <title>The genome of Dioscorea zingiberensis sheds light on the biosynthesis, origin and evolution of the medicinally important diosgenin saponins.</title>
        <authorList>
            <person name="Li Y."/>
            <person name="Tan C."/>
            <person name="Li Z."/>
            <person name="Guo J."/>
            <person name="Li S."/>
            <person name="Chen X."/>
            <person name="Wang C."/>
            <person name="Dai X."/>
            <person name="Yang H."/>
            <person name="Song W."/>
            <person name="Hou L."/>
            <person name="Xu J."/>
            <person name="Tong Z."/>
            <person name="Xu A."/>
            <person name="Yuan X."/>
            <person name="Wang W."/>
            <person name="Yang Q."/>
            <person name="Chen L."/>
            <person name="Sun Z."/>
            <person name="Wang K."/>
            <person name="Pan B."/>
            <person name="Chen J."/>
            <person name="Bao Y."/>
            <person name="Liu F."/>
            <person name="Qi X."/>
            <person name="Gang D.R."/>
            <person name="Wen J."/>
            <person name="Li J."/>
        </authorList>
    </citation>
    <scope>NUCLEOTIDE SEQUENCE</scope>
    <source>
        <strain evidence="3">Dzin_1.0</strain>
    </source>
</reference>
<feature type="compositionally biased region" description="Low complexity" evidence="1">
    <location>
        <begin position="169"/>
        <end position="184"/>
    </location>
</feature>
<evidence type="ECO:0000313" key="4">
    <source>
        <dbReference type="Proteomes" id="UP001085076"/>
    </source>
</evidence>
<dbReference type="PANTHER" id="PTHR46929:SF3">
    <property type="entry name" value="MYB_SANT-LIKE DOMAIN-CONTAINING PROTEIN"/>
    <property type="match status" value="1"/>
</dbReference>
<name>A0A9D5D5S4_9LILI</name>
<dbReference type="Pfam" id="PF12776">
    <property type="entry name" value="Myb_DNA-bind_3"/>
    <property type="match status" value="1"/>
</dbReference>
<organism evidence="3 4">
    <name type="scientific">Dioscorea zingiberensis</name>
    <dbReference type="NCBI Taxonomy" id="325984"/>
    <lineage>
        <taxon>Eukaryota</taxon>
        <taxon>Viridiplantae</taxon>
        <taxon>Streptophyta</taxon>
        <taxon>Embryophyta</taxon>
        <taxon>Tracheophyta</taxon>
        <taxon>Spermatophyta</taxon>
        <taxon>Magnoliopsida</taxon>
        <taxon>Liliopsida</taxon>
        <taxon>Dioscoreales</taxon>
        <taxon>Dioscoreaceae</taxon>
        <taxon>Dioscorea</taxon>
    </lineage>
</organism>